<keyword evidence="14" id="KW-1185">Reference proteome</keyword>
<evidence type="ECO:0000256" key="1">
    <source>
        <dbReference type="ARBA" id="ARBA00022475"/>
    </source>
</evidence>
<comment type="function">
    <text evidence="10">Cell wall formation. Catalyzes the transfer of a GlcNAc subunit on undecaprenyl-pyrophosphoryl-MurNAc-pentapeptide (lipid intermediate I) to form undecaprenyl-pyrophosphoryl-MurNAc-(pentapeptide)GlcNAc (lipid intermediate II).</text>
</comment>
<keyword evidence="2 10" id="KW-0132">Cell division</keyword>
<dbReference type="InterPro" id="IPR004276">
    <property type="entry name" value="GlycoTrans_28_N"/>
</dbReference>
<evidence type="ECO:0000259" key="12">
    <source>
        <dbReference type="Pfam" id="PF04101"/>
    </source>
</evidence>
<comment type="caution">
    <text evidence="13">The sequence shown here is derived from an EMBL/GenBank/DDBJ whole genome shotgun (WGS) entry which is preliminary data.</text>
</comment>
<keyword evidence="1 10" id="KW-1003">Cell membrane</keyword>
<dbReference type="SUPFAM" id="SSF53756">
    <property type="entry name" value="UDP-Glycosyltransferase/glycogen phosphorylase"/>
    <property type="match status" value="1"/>
</dbReference>
<gene>
    <name evidence="10 13" type="primary">murG</name>
    <name evidence="13" type="ORF">I9W95_08375</name>
</gene>
<keyword evidence="5 10" id="KW-0133">Cell shape</keyword>
<name>A0ABS7ZPJ7_9GAMM</name>
<accession>A0ABS7ZPJ7</accession>
<protein>
    <recommendedName>
        <fullName evidence="10">UDP-N-acetylglucosamine--N-acetylmuramyl-(pentapeptide) pyrophosphoryl-undecaprenol N-acetylglucosamine transferase</fullName>
        <ecNumber evidence="10">2.4.1.227</ecNumber>
    </recommendedName>
    <alternativeName>
        <fullName evidence="10">Undecaprenyl-PP-MurNAc-pentapeptide-UDPGlcNAc GlcNAc transferase</fullName>
    </alternativeName>
</protein>
<evidence type="ECO:0000256" key="4">
    <source>
        <dbReference type="ARBA" id="ARBA00022679"/>
    </source>
</evidence>
<evidence type="ECO:0000313" key="14">
    <source>
        <dbReference type="Proteomes" id="UP000714380"/>
    </source>
</evidence>
<evidence type="ECO:0000259" key="11">
    <source>
        <dbReference type="Pfam" id="PF03033"/>
    </source>
</evidence>
<feature type="binding site" evidence="10">
    <location>
        <begin position="267"/>
        <end position="272"/>
    </location>
    <ligand>
        <name>UDP-N-acetyl-alpha-D-glucosamine</name>
        <dbReference type="ChEBI" id="CHEBI:57705"/>
    </ligand>
</feature>
<evidence type="ECO:0000256" key="7">
    <source>
        <dbReference type="ARBA" id="ARBA00023136"/>
    </source>
</evidence>
<dbReference type="InterPro" id="IPR006009">
    <property type="entry name" value="GlcNAc_MurG"/>
</dbReference>
<evidence type="ECO:0000313" key="13">
    <source>
        <dbReference type="EMBL" id="MCA6063622.1"/>
    </source>
</evidence>
<sequence>MSKVNKTVLMMAGGTGGHVFPALAVARELQQEGYAIEWLGTAAGIEKDLVPANGITLNTISIQGLRGKGKLGLLKAPVRVLRAVFQARAVMKKVQPVAVLGFGGYATGPGGVAAKLCGIPLLVHEQNARAGMTNRLLTRFADCVMQAFPDALAGALTLGNPVRREVVETAEPQQRYQQRIDDNQPLHVLVIGGSQGAVAINNVMIAAMNALKTDERPVLRHQAGKRNIEEVSAAYRQADIQAEASAFIDDMAAAYEWADLLICRAGALTVSEVAAAGTAAVFIPLPSAVDDHQTANARYLTDQEAGILCPQNEFNADWLASLIRQLNGDRNRLKGMAMRARKLAMTGAAEKVAEQVKRLARG</sequence>
<dbReference type="RefSeq" id="WP_225673797.1">
    <property type="nucleotide sequence ID" value="NZ_JAEDAH010000042.1"/>
</dbReference>
<reference evidence="13 14" key="1">
    <citation type="submission" date="2020-12" db="EMBL/GenBank/DDBJ databases">
        <title>Novel Thalassolituus-related marine hydrocarbonoclastic bacteria mediated algae-derived hydrocarbons mineralization in twilight zone of the northern South China Sea.</title>
        <authorList>
            <person name="Dong C."/>
        </authorList>
    </citation>
    <scope>NUCLEOTIDE SEQUENCE [LARGE SCALE GENOMIC DNA]</scope>
    <source>
        <strain evidence="13 14">IMCC1826</strain>
    </source>
</reference>
<comment type="subcellular location">
    <subcellularLocation>
        <location evidence="10">Cell membrane</location>
        <topology evidence="10">Peripheral membrane protein</topology>
        <orientation evidence="10">Cytoplasmic side</orientation>
    </subcellularLocation>
</comment>
<feature type="binding site" evidence="10">
    <location>
        <position position="127"/>
    </location>
    <ligand>
        <name>UDP-N-acetyl-alpha-D-glucosamine</name>
        <dbReference type="ChEBI" id="CHEBI:57705"/>
    </ligand>
</feature>
<evidence type="ECO:0000256" key="3">
    <source>
        <dbReference type="ARBA" id="ARBA00022676"/>
    </source>
</evidence>
<feature type="binding site" evidence="10">
    <location>
        <position position="248"/>
    </location>
    <ligand>
        <name>UDP-N-acetyl-alpha-D-glucosamine</name>
        <dbReference type="ChEBI" id="CHEBI:57705"/>
    </ligand>
</feature>
<comment type="catalytic activity">
    <reaction evidence="10">
        <text>di-trans,octa-cis-undecaprenyl diphospho-N-acetyl-alpha-D-muramoyl-L-alanyl-D-glutamyl-meso-2,6-diaminopimeloyl-D-alanyl-D-alanine + UDP-N-acetyl-alpha-D-glucosamine = di-trans,octa-cis-undecaprenyl diphospho-[N-acetyl-alpha-D-glucosaminyl-(1-&gt;4)]-N-acetyl-alpha-D-muramoyl-L-alanyl-D-glutamyl-meso-2,6-diaminopimeloyl-D-alanyl-D-alanine + UDP + H(+)</text>
        <dbReference type="Rhea" id="RHEA:31227"/>
        <dbReference type="ChEBI" id="CHEBI:15378"/>
        <dbReference type="ChEBI" id="CHEBI:57705"/>
        <dbReference type="ChEBI" id="CHEBI:58223"/>
        <dbReference type="ChEBI" id="CHEBI:61387"/>
        <dbReference type="ChEBI" id="CHEBI:61388"/>
        <dbReference type="EC" id="2.4.1.227"/>
    </reaction>
</comment>
<dbReference type="Proteomes" id="UP000714380">
    <property type="component" value="Unassembled WGS sequence"/>
</dbReference>
<evidence type="ECO:0000256" key="5">
    <source>
        <dbReference type="ARBA" id="ARBA00022960"/>
    </source>
</evidence>
<feature type="binding site" evidence="10">
    <location>
        <position position="293"/>
    </location>
    <ligand>
        <name>UDP-N-acetyl-alpha-D-glucosamine</name>
        <dbReference type="ChEBI" id="CHEBI:57705"/>
    </ligand>
</feature>
<dbReference type="GO" id="GO:0016757">
    <property type="term" value="F:glycosyltransferase activity"/>
    <property type="evidence" value="ECO:0007669"/>
    <property type="project" value="UniProtKB-KW"/>
</dbReference>
<dbReference type="EMBL" id="JAEDAH010000042">
    <property type="protein sequence ID" value="MCA6063622.1"/>
    <property type="molecule type" value="Genomic_DNA"/>
</dbReference>
<evidence type="ECO:0000256" key="2">
    <source>
        <dbReference type="ARBA" id="ARBA00022618"/>
    </source>
</evidence>
<dbReference type="PANTHER" id="PTHR21015:SF22">
    <property type="entry name" value="GLYCOSYLTRANSFERASE"/>
    <property type="match status" value="1"/>
</dbReference>
<evidence type="ECO:0000256" key="8">
    <source>
        <dbReference type="ARBA" id="ARBA00023306"/>
    </source>
</evidence>
<keyword evidence="8 10" id="KW-0131">Cell cycle</keyword>
<dbReference type="Gene3D" id="3.40.50.2000">
    <property type="entry name" value="Glycogen Phosphorylase B"/>
    <property type="match status" value="2"/>
</dbReference>
<keyword evidence="4 10" id="KW-0808">Transferase</keyword>
<feature type="binding site" evidence="10">
    <location>
        <position position="163"/>
    </location>
    <ligand>
        <name>UDP-N-acetyl-alpha-D-glucosamine</name>
        <dbReference type="ChEBI" id="CHEBI:57705"/>
    </ligand>
</feature>
<comment type="pathway">
    <text evidence="10">Cell wall biogenesis; peptidoglycan biosynthesis.</text>
</comment>
<evidence type="ECO:0000256" key="6">
    <source>
        <dbReference type="ARBA" id="ARBA00022984"/>
    </source>
</evidence>
<keyword evidence="7 10" id="KW-0472">Membrane</keyword>
<dbReference type="PANTHER" id="PTHR21015">
    <property type="entry name" value="UDP-N-ACETYLGLUCOSAMINE--N-ACETYLMURAMYL-(PENTAPEPTIDE) PYROPHOSPHORYL-UNDECAPRENOL N-ACETYLGLUCOSAMINE TRANSFERASE 1"/>
    <property type="match status" value="1"/>
</dbReference>
<dbReference type="NCBIfam" id="TIGR01133">
    <property type="entry name" value="murG"/>
    <property type="match status" value="1"/>
</dbReference>
<evidence type="ECO:0000256" key="10">
    <source>
        <dbReference type="HAMAP-Rule" id="MF_00033"/>
    </source>
</evidence>
<dbReference type="CDD" id="cd03785">
    <property type="entry name" value="GT28_MurG"/>
    <property type="match status" value="1"/>
</dbReference>
<dbReference type="EC" id="2.4.1.227" evidence="10"/>
<organism evidence="13 14">
    <name type="scientific">Thalassolituus marinus</name>
    <dbReference type="NCBI Taxonomy" id="671053"/>
    <lineage>
        <taxon>Bacteria</taxon>
        <taxon>Pseudomonadati</taxon>
        <taxon>Pseudomonadota</taxon>
        <taxon>Gammaproteobacteria</taxon>
        <taxon>Oceanospirillales</taxon>
        <taxon>Oceanospirillaceae</taxon>
        <taxon>Thalassolituus</taxon>
    </lineage>
</organism>
<feature type="binding site" evidence="10">
    <location>
        <begin position="15"/>
        <end position="17"/>
    </location>
    <ligand>
        <name>UDP-N-acetyl-alpha-D-glucosamine</name>
        <dbReference type="ChEBI" id="CHEBI:57705"/>
    </ligand>
</feature>
<feature type="domain" description="Glycosyltransferase family 28 N-terminal" evidence="11">
    <location>
        <begin position="8"/>
        <end position="145"/>
    </location>
</feature>
<keyword evidence="3 10" id="KW-0328">Glycosyltransferase</keyword>
<proteinExistence type="inferred from homology"/>
<dbReference type="HAMAP" id="MF_00033">
    <property type="entry name" value="MurG"/>
    <property type="match status" value="1"/>
</dbReference>
<dbReference type="InterPro" id="IPR007235">
    <property type="entry name" value="Glyco_trans_28_C"/>
</dbReference>
<keyword evidence="6 10" id="KW-0573">Peptidoglycan synthesis</keyword>
<feature type="domain" description="Glycosyl transferase family 28 C-terminal" evidence="12">
    <location>
        <begin position="188"/>
        <end position="350"/>
    </location>
</feature>
<comment type="similarity">
    <text evidence="10">Belongs to the glycosyltransferase 28 family. MurG subfamily.</text>
</comment>
<evidence type="ECO:0000256" key="9">
    <source>
        <dbReference type="ARBA" id="ARBA00023316"/>
    </source>
</evidence>
<keyword evidence="9 10" id="KW-0961">Cell wall biogenesis/degradation</keyword>
<feature type="binding site" evidence="10">
    <location>
        <position position="194"/>
    </location>
    <ligand>
        <name>UDP-N-acetyl-alpha-D-glucosamine</name>
        <dbReference type="ChEBI" id="CHEBI:57705"/>
    </ligand>
</feature>
<dbReference type="Pfam" id="PF04101">
    <property type="entry name" value="Glyco_tran_28_C"/>
    <property type="match status" value="1"/>
</dbReference>
<dbReference type="Pfam" id="PF03033">
    <property type="entry name" value="Glyco_transf_28"/>
    <property type="match status" value="1"/>
</dbReference>